<comment type="caution">
    <text evidence="5">The sequence shown here is derived from an EMBL/GenBank/DDBJ whole genome shotgun (WGS) entry which is preliminary data.</text>
</comment>
<name>A0A167YB92_9HYPO</name>
<dbReference type="GO" id="GO:0008757">
    <property type="term" value="F:S-adenosylmethionine-dependent methyltransferase activity"/>
    <property type="evidence" value="ECO:0007669"/>
    <property type="project" value="TreeGrafter"/>
</dbReference>
<keyword evidence="2 5" id="KW-0808">Transferase</keyword>
<evidence type="ECO:0000256" key="1">
    <source>
        <dbReference type="ARBA" id="ARBA00022603"/>
    </source>
</evidence>
<keyword evidence="1 5" id="KW-0489">Methyltransferase</keyword>
<dbReference type="InterPro" id="IPR029063">
    <property type="entry name" value="SAM-dependent_MTases_sf"/>
</dbReference>
<reference evidence="5 6" key="1">
    <citation type="journal article" date="2016" name="Genome Biol. Evol.">
        <title>Divergent and convergent evolution of fungal pathogenicity.</title>
        <authorList>
            <person name="Shang Y."/>
            <person name="Xiao G."/>
            <person name="Zheng P."/>
            <person name="Cen K."/>
            <person name="Zhan S."/>
            <person name="Wang C."/>
        </authorList>
    </citation>
    <scope>NUCLEOTIDE SEQUENCE [LARGE SCALE GENOMIC DNA]</scope>
    <source>
        <strain evidence="5 6">RCEF 2490</strain>
    </source>
</reference>
<dbReference type="CDD" id="cd02440">
    <property type="entry name" value="AdoMet_MTases"/>
    <property type="match status" value="1"/>
</dbReference>
<proteinExistence type="inferred from homology"/>
<dbReference type="OrthoDB" id="10251242at2759"/>
<dbReference type="Gene3D" id="3.40.50.150">
    <property type="entry name" value="Vaccinia Virus protein VP39"/>
    <property type="match status" value="1"/>
</dbReference>
<gene>
    <name evidence="5" type="ORF">AAL_06840</name>
</gene>
<accession>A0A167YB92</accession>
<dbReference type="GO" id="GO:0008171">
    <property type="term" value="F:O-methyltransferase activity"/>
    <property type="evidence" value="ECO:0007669"/>
    <property type="project" value="InterPro"/>
</dbReference>
<sequence length="221" mass="24114">MTTTSPAQRSNLVKHIEGFAEQRLIRPDTDLDNTLSKSRASSLPDIAISPMQGQYLSILCQLTKSQRVLEVGTLGGYSTMWFAKAGAQVTSIELNPKHRDVALENLHAAGLDADILLGAALDVLPNLNSEGKQFDFVFIDAAWGEQWDYFDWAVKLVKKGGSIYVDNVVQSMLRHDAGEDSLLARVGRDARVTATMVPTLSSHKAPGDDAFVDGFLLAVRL</sequence>
<keyword evidence="6" id="KW-1185">Reference proteome</keyword>
<dbReference type="InterPro" id="IPR002935">
    <property type="entry name" value="SAM_O-MeTrfase"/>
</dbReference>
<evidence type="ECO:0000256" key="3">
    <source>
        <dbReference type="ARBA" id="ARBA00022691"/>
    </source>
</evidence>
<keyword evidence="3" id="KW-0949">S-adenosyl-L-methionine</keyword>
<evidence type="ECO:0000256" key="2">
    <source>
        <dbReference type="ARBA" id="ARBA00022679"/>
    </source>
</evidence>
<dbReference type="PROSITE" id="PS51682">
    <property type="entry name" value="SAM_OMT_I"/>
    <property type="match status" value="1"/>
</dbReference>
<dbReference type="GO" id="GO:0032259">
    <property type="term" value="P:methylation"/>
    <property type="evidence" value="ECO:0007669"/>
    <property type="project" value="UniProtKB-KW"/>
</dbReference>
<dbReference type="EMBL" id="AZGY01000019">
    <property type="protein sequence ID" value="KZZ91099.1"/>
    <property type="molecule type" value="Genomic_DNA"/>
</dbReference>
<protein>
    <submittedName>
        <fullName evidence="5">O-methyltransferase</fullName>
    </submittedName>
</protein>
<evidence type="ECO:0000313" key="6">
    <source>
        <dbReference type="Proteomes" id="UP000078544"/>
    </source>
</evidence>
<evidence type="ECO:0000313" key="5">
    <source>
        <dbReference type="EMBL" id="KZZ91099.1"/>
    </source>
</evidence>
<dbReference type="STRING" id="1081109.A0A167YB92"/>
<dbReference type="PANTHER" id="PTHR10509:SF14">
    <property type="entry name" value="CAFFEOYL-COA O-METHYLTRANSFERASE 3-RELATED"/>
    <property type="match status" value="1"/>
</dbReference>
<comment type="similarity">
    <text evidence="4">Belongs to the class I-like SAM-binding methyltransferase superfamily. Cation-dependent O-methyltransferase family.</text>
</comment>
<dbReference type="Proteomes" id="UP000078544">
    <property type="component" value="Unassembled WGS sequence"/>
</dbReference>
<dbReference type="SUPFAM" id="SSF53335">
    <property type="entry name" value="S-adenosyl-L-methionine-dependent methyltransferases"/>
    <property type="match status" value="1"/>
</dbReference>
<evidence type="ECO:0000256" key="4">
    <source>
        <dbReference type="ARBA" id="ARBA00023453"/>
    </source>
</evidence>
<dbReference type="PANTHER" id="PTHR10509">
    <property type="entry name" value="O-METHYLTRANSFERASE-RELATED"/>
    <property type="match status" value="1"/>
</dbReference>
<dbReference type="AlphaFoldDB" id="A0A167YB92"/>
<organism evidence="5 6">
    <name type="scientific">Moelleriella libera RCEF 2490</name>
    <dbReference type="NCBI Taxonomy" id="1081109"/>
    <lineage>
        <taxon>Eukaryota</taxon>
        <taxon>Fungi</taxon>
        <taxon>Dikarya</taxon>
        <taxon>Ascomycota</taxon>
        <taxon>Pezizomycotina</taxon>
        <taxon>Sordariomycetes</taxon>
        <taxon>Hypocreomycetidae</taxon>
        <taxon>Hypocreales</taxon>
        <taxon>Clavicipitaceae</taxon>
        <taxon>Moelleriella</taxon>
    </lineage>
</organism>
<dbReference type="Pfam" id="PF01596">
    <property type="entry name" value="Methyltransf_3"/>
    <property type="match status" value="1"/>
</dbReference>
<dbReference type="InterPro" id="IPR050362">
    <property type="entry name" value="Cation-dep_OMT"/>
</dbReference>